<feature type="chain" id="PRO_5016257269" description="Mid2 domain-containing protein" evidence="3">
    <location>
        <begin position="19"/>
        <end position="264"/>
    </location>
</feature>
<dbReference type="OrthoDB" id="5390143at2759"/>
<keyword evidence="2" id="KW-0812">Transmembrane</keyword>
<keyword evidence="2" id="KW-1133">Transmembrane helix</keyword>
<dbReference type="VEuPathDB" id="FungiDB:BO71DRAFT_402236"/>
<keyword evidence="5" id="KW-1185">Reference proteome</keyword>
<gene>
    <name evidence="4" type="ORF">BO71DRAFT_402236</name>
</gene>
<proteinExistence type="predicted"/>
<keyword evidence="3" id="KW-0732">Signal</keyword>
<evidence type="ECO:0000256" key="1">
    <source>
        <dbReference type="SAM" id="MobiDB-lite"/>
    </source>
</evidence>
<dbReference type="STRING" id="1448320.A0A319DH19"/>
<keyword evidence="2" id="KW-0472">Membrane</keyword>
<evidence type="ECO:0000256" key="3">
    <source>
        <dbReference type="SAM" id="SignalP"/>
    </source>
</evidence>
<organism evidence="4 5">
    <name type="scientific">Aspergillus ellipticus CBS 707.79</name>
    <dbReference type="NCBI Taxonomy" id="1448320"/>
    <lineage>
        <taxon>Eukaryota</taxon>
        <taxon>Fungi</taxon>
        <taxon>Dikarya</taxon>
        <taxon>Ascomycota</taxon>
        <taxon>Pezizomycotina</taxon>
        <taxon>Eurotiomycetes</taxon>
        <taxon>Eurotiomycetidae</taxon>
        <taxon>Eurotiales</taxon>
        <taxon>Aspergillaceae</taxon>
        <taxon>Aspergillus</taxon>
        <taxon>Aspergillus subgen. Circumdati</taxon>
    </lineage>
</organism>
<evidence type="ECO:0000256" key="2">
    <source>
        <dbReference type="SAM" id="Phobius"/>
    </source>
</evidence>
<feature type="region of interest" description="Disordered" evidence="1">
    <location>
        <begin position="221"/>
        <end position="264"/>
    </location>
</feature>
<name>A0A319DH19_9EURO</name>
<dbReference type="AlphaFoldDB" id="A0A319DH19"/>
<accession>A0A319DH19</accession>
<dbReference type="EMBL" id="KZ825984">
    <property type="protein sequence ID" value="PYH90413.1"/>
    <property type="molecule type" value="Genomic_DNA"/>
</dbReference>
<evidence type="ECO:0000313" key="4">
    <source>
        <dbReference type="EMBL" id="PYH90413.1"/>
    </source>
</evidence>
<dbReference type="Proteomes" id="UP000247810">
    <property type="component" value="Unassembled WGS sequence"/>
</dbReference>
<protein>
    <recommendedName>
        <fullName evidence="6">Mid2 domain-containing protein</fullName>
    </recommendedName>
</protein>
<evidence type="ECO:0008006" key="6">
    <source>
        <dbReference type="Google" id="ProtNLM"/>
    </source>
</evidence>
<feature type="compositionally biased region" description="Basic and acidic residues" evidence="1">
    <location>
        <begin position="234"/>
        <end position="245"/>
    </location>
</feature>
<feature type="transmembrane region" description="Helical" evidence="2">
    <location>
        <begin position="186"/>
        <end position="208"/>
    </location>
</feature>
<feature type="signal peptide" evidence="3">
    <location>
        <begin position="1"/>
        <end position="18"/>
    </location>
</feature>
<sequence length="264" mass="28572">MSYFIIFILFFLIQITRGTDANNYFITPSSDNDINPIWTLGDEQVISWATTLGIFNISFWQQSLVEESAASQGNIYSKIHSIDQVTNFTRVVQLYGFSLDYSNVFLFWINPDGPDGFVSCYFNITRPTATTTTSTIDATASSTSSKVLDLVSSTPSSTVTGAATYSPTTTSAASSAGMAELTTGKIALGVGVGVGVPVLAALGALVWLKARANNRNIPTAASSQENLHSPSWLRDPHQVLPKPKEMPGTNPMELYPELPGQQQR</sequence>
<evidence type="ECO:0000313" key="5">
    <source>
        <dbReference type="Proteomes" id="UP000247810"/>
    </source>
</evidence>
<reference evidence="4 5" key="1">
    <citation type="submission" date="2018-02" db="EMBL/GenBank/DDBJ databases">
        <title>The genomes of Aspergillus section Nigri reveals drivers in fungal speciation.</title>
        <authorList>
            <consortium name="DOE Joint Genome Institute"/>
            <person name="Vesth T.C."/>
            <person name="Nybo J."/>
            <person name="Theobald S."/>
            <person name="Brandl J."/>
            <person name="Frisvad J.C."/>
            <person name="Nielsen K.F."/>
            <person name="Lyhne E.K."/>
            <person name="Kogle M.E."/>
            <person name="Kuo A."/>
            <person name="Riley R."/>
            <person name="Clum A."/>
            <person name="Nolan M."/>
            <person name="Lipzen A."/>
            <person name="Salamov A."/>
            <person name="Henrissat B."/>
            <person name="Wiebenga A."/>
            <person name="De vries R.P."/>
            <person name="Grigoriev I.V."/>
            <person name="Mortensen U.H."/>
            <person name="Andersen M.R."/>
            <person name="Baker S.E."/>
        </authorList>
    </citation>
    <scope>NUCLEOTIDE SEQUENCE [LARGE SCALE GENOMIC DNA]</scope>
    <source>
        <strain evidence="4 5">CBS 707.79</strain>
    </source>
</reference>